<proteinExistence type="inferred from homology"/>
<dbReference type="InterPro" id="IPR027417">
    <property type="entry name" value="P-loop_NTPase"/>
</dbReference>
<dbReference type="InterPro" id="IPR011703">
    <property type="entry name" value="ATPase_AAA-3"/>
</dbReference>
<dbReference type="PANTHER" id="PTHR42759:SF1">
    <property type="entry name" value="MAGNESIUM-CHELATASE SUBUNIT CHLD"/>
    <property type="match status" value="1"/>
</dbReference>
<dbReference type="CDD" id="cd00009">
    <property type="entry name" value="AAA"/>
    <property type="match status" value="1"/>
</dbReference>
<dbReference type="GO" id="GO:0016887">
    <property type="term" value="F:ATP hydrolysis activity"/>
    <property type="evidence" value="ECO:0007669"/>
    <property type="project" value="InterPro"/>
</dbReference>
<comment type="similarity">
    <text evidence="3">Belongs to the MoxR family.</text>
</comment>
<dbReference type="EMBL" id="VDCQ01000011">
    <property type="protein sequence ID" value="TNJ66303.1"/>
    <property type="molecule type" value="Genomic_DNA"/>
</dbReference>
<accession>A0A5C4TB59</accession>
<sequence length="329" mass="36090">MIESKEQLEEQLAVVAAIREQIGRVIVGQKDIVEQMLWCLFAGGHALLEGIPGLGKTMLVKTIADTVDLSFSRIQFTPDLMPADITGTNIIQFGGQGETSYRFQRGPLFGHLVLADEINRATPKTQSALLEAMQEKTVTVGAETHVLPKPFFVLATQNPLENEGTYPLPEAQLDRFLVKILVTYPTKEELKEIVLRTTAPTTIQASKAADGEAIARIQETAKQILVADDVLDYAIGLLMSTHPAEPDAPESVKRYVQFGSGPRGIQAIVSLAKVRAFCAGRLNVSFHDVEQVAIPALRHRIFLNFEGQATGMSTDEILRDILAAMERSR</sequence>
<dbReference type="Pfam" id="PF17863">
    <property type="entry name" value="AAA_lid_2"/>
    <property type="match status" value="1"/>
</dbReference>
<evidence type="ECO:0000256" key="3">
    <source>
        <dbReference type="ARBA" id="ARBA00061607"/>
    </source>
</evidence>
<dbReference type="AlphaFoldDB" id="A0A5C4TB59"/>
<dbReference type="InterPro" id="IPR050764">
    <property type="entry name" value="CbbQ/NirQ/NorQ/GpvN"/>
</dbReference>
<name>A0A5C4TB59_9BACL</name>
<dbReference type="PANTHER" id="PTHR42759">
    <property type="entry name" value="MOXR FAMILY PROTEIN"/>
    <property type="match status" value="1"/>
</dbReference>
<dbReference type="InterPro" id="IPR041628">
    <property type="entry name" value="ChlI/MoxR_AAA_lid"/>
</dbReference>
<keyword evidence="1" id="KW-0547">Nucleotide-binding</keyword>
<dbReference type="Gene3D" id="3.40.50.300">
    <property type="entry name" value="P-loop containing nucleotide triphosphate hydrolases"/>
    <property type="match status" value="1"/>
</dbReference>
<dbReference type="SUPFAM" id="SSF52540">
    <property type="entry name" value="P-loop containing nucleoside triphosphate hydrolases"/>
    <property type="match status" value="1"/>
</dbReference>
<protein>
    <submittedName>
        <fullName evidence="6">AAA family ATPase</fullName>
    </submittedName>
</protein>
<dbReference type="Gene3D" id="1.10.8.80">
    <property type="entry name" value="Magnesium chelatase subunit I, C-Terminal domain"/>
    <property type="match status" value="1"/>
</dbReference>
<keyword evidence="2" id="KW-0067">ATP-binding</keyword>
<organism evidence="6 7">
    <name type="scientific">Paenibacillus hemerocallicola</name>
    <dbReference type="NCBI Taxonomy" id="1172614"/>
    <lineage>
        <taxon>Bacteria</taxon>
        <taxon>Bacillati</taxon>
        <taxon>Bacillota</taxon>
        <taxon>Bacilli</taxon>
        <taxon>Bacillales</taxon>
        <taxon>Paenibacillaceae</taxon>
        <taxon>Paenibacillus</taxon>
    </lineage>
</organism>
<dbReference type="RefSeq" id="WP_139602059.1">
    <property type="nucleotide sequence ID" value="NZ_VDCQ01000011.1"/>
</dbReference>
<reference evidence="6 7" key="1">
    <citation type="submission" date="2019-05" db="EMBL/GenBank/DDBJ databases">
        <title>We sequenced the genome of Paenibacillus hemerocallicola KCTC 33185 for further insight into its adaptation and study the phylogeny of Paenibacillus.</title>
        <authorList>
            <person name="Narsing Rao M.P."/>
        </authorList>
    </citation>
    <scope>NUCLEOTIDE SEQUENCE [LARGE SCALE GENOMIC DNA]</scope>
    <source>
        <strain evidence="6 7">KCTC 33185</strain>
    </source>
</reference>
<dbReference type="Pfam" id="PF07726">
    <property type="entry name" value="AAA_3"/>
    <property type="match status" value="1"/>
</dbReference>
<evidence type="ECO:0000256" key="1">
    <source>
        <dbReference type="ARBA" id="ARBA00022741"/>
    </source>
</evidence>
<evidence type="ECO:0000259" key="5">
    <source>
        <dbReference type="Pfam" id="PF17863"/>
    </source>
</evidence>
<feature type="domain" description="ATPase AAA-3" evidence="4">
    <location>
        <begin position="45"/>
        <end position="178"/>
    </location>
</feature>
<gene>
    <name evidence="6" type="ORF">FE784_10000</name>
</gene>
<comment type="caution">
    <text evidence="6">The sequence shown here is derived from an EMBL/GenBank/DDBJ whole genome shotgun (WGS) entry which is preliminary data.</text>
</comment>
<dbReference type="GO" id="GO:0005524">
    <property type="term" value="F:ATP binding"/>
    <property type="evidence" value="ECO:0007669"/>
    <property type="project" value="UniProtKB-KW"/>
</dbReference>
<dbReference type="FunFam" id="3.40.50.300:FF:000640">
    <property type="entry name" value="MoxR family ATPase"/>
    <property type="match status" value="1"/>
</dbReference>
<dbReference type="Proteomes" id="UP000307943">
    <property type="component" value="Unassembled WGS sequence"/>
</dbReference>
<evidence type="ECO:0000259" key="4">
    <source>
        <dbReference type="Pfam" id="PF07726"/>
    </source>
</evidence>
<keyword evidence="7" id="KW-1185">Reference proteome</keyword>
<dbReference type="OrthoDB" id="9808397at2"/>
<evidence type="ECO:0000313" key="7">
    <source>
        <dbReference type="Proteomes" id="UP000307943"/>
    </source>
</evidence>
<feature type="domain" description="ChlI/MoxR AAA lid" evidence="5">
    <location>
        <begin position="252"/>
        <end position="321"/>
    </location>
</feature>
<evidence type="ECO:0000256" key="2">
    <source>
        <dbReference type="ARBA" id="ARBA00022840"/>
    </source>
</evidence>
<evidence type="ECO:0000313" key="6">
    <source>
        <dbReference type="EMBL" id="TNJ66303.1"/>
    </source>
</evidence>
<dbReference type="PIRSF" id="PIRSF002849">
    <property type="entry name" value="AAA_ATPase_chaperone_MoxR_prd"/>
    <property type="match status" value="1"/>
</dbReference>